<gene>
    <name evidence="12" type="ORF">ACFFTR_40605</name>
</gene>
<keyword evidence="8" id="KW-0677">Repeat</keyword>
<dbReference type="InterPro" id="IPR009081">
    <property type="entry name" value="PP-bd_ACP"/>
</dbReference>
<dbReference type="InterPro" id="IPR036291">
    <property type="entry name" value="NAD(P)-bd_dom_sf"/>
</dbReference>
<dbReference type="InterPro" id="IPR025110">
    <property type="entry name" value="AMP-bd_C"/>
</dbReference>
<organism evidence="12 13">
    <name type="scientific">Dactylosporangium vinaceum</name>
    <dbReference type="NCBI Taxonomy" id="53362"/>
    <lineage>
        <taxon>Bacteria</taxon>
        <taxon>Bacillati</taxon>
        <taxon>Actinomycetota</taxon>
        <taxon>Actinomycetes</taxon>
        <taxon>Micromonosporales</taxon>
        <taxon>Micromonosporaceae</taxon>
        <taxon>Dactylosporangium</taxon>
    </lineage>
</organism>
<dbReference type="Pfam" id="PF22336">
    <property type="entry name" value="RhiE-like_linker"/>
    <property type="match status" value="2"/>
</dbReference>
<dbReference type="Pfam" id="PF00550">
    <property type="entry name" value="PP-binding"/>
    <property type="match status" value="4"/>
</dbReference>
<dbReference type="InterPro" id="IPR045851">
    <property type="entry name" value="AMP-bd_C_sf"/>
</dbReference>
<dbReference type="Gene3D" id="1.10.1240.100">
    <property type="match status" value="2"/>
</dbReference>
<keyword evidence="4" id="KW-0596">Phosphopantetheine</keyword>
<keyword evidence="7" id="KW-0808">Transferase</keyword>
<dbReference type="Pfam" id="PF00109">
    <property type="entry name" value="ketoacyl-synt"/>
    <property type="match status" value="3"/>
</dbReference>
<dbReference type="Gene3D" id="3.40.50.1820">
    <property type="entry name" value="alpha/beta hydrolase"/>
    <property type="match status" value="1"/>
</dbReference>
<dbReference type="Proteomes" id="UP001589608">
    <property type="component" value="Unassembled WGS sequence"/>
</dbReference>
<comment type="caution">
    <text evidence="12">The sequence shown here is derived from an EMBL/GenBank/DDBJ whole genome shotgun (WGS) entry which is preliminary data.</text>
</comment>
<feature type="domain" description="Ketosynthase family 3 (KS3)" evidence="11">
    <location>
        <begin position="1851"/>
        <end position="2259"/>
    </location>
</feature>
<dbReference type="Gene3D" id="2.30.38.10">
    <property type="entry name" value="Luciferase, Domain 3"/>
    <property type="match status" value="1"/>
</dbReference>
<dbReference type="PANTHER" id="PTHR43775">
    <property type="entry name" value="FATTY ACID SYNTHASE"/>
    <property type="match status" value="1"/>
</dbReference>
<feature type="compositionally biased region" description="Low complexity" evidence="9">
    <location>
        <begin position="1562"/>
        <end position="1585"/>
    </location>
</feature>
<evidence type="ECO:0000256" key="2">
    <source>
        <dbReference type="ARBA" id="ARBA00004496"/>
    </source>
</evidence>
<evidence type="ECO:0000256" key="1">
    <source>
        <dbReference type="ARBA" id="ARBA00001957"/>
    </source>
</evidence>
<dbReference type="CDD" id="cd02142">
    <property type="entry name" value="McbC_SagB-like_oxidoreductase"/>
    <property type="match status" value="1"/>
</dbReference>
<dbReference type="InterPro" id="IPR001242">
    <property type="entry name" value="Condensation_dom"/>
</dbReference>
<keyword evidence="6" id="KW-0597">Phosphoprotein</keyword>
<dbReference type="Gene3D" id="3.40.47.10">
    <property type="match status" value="3"/>
</dbReference>
<dbReference type="InterPro" id="IPR000873">
    <property type="entry name" value="AMP-dep_synth/lig_dom"/>
</dbReference>
<dbReference type="SUPFAM" id="SSF55469">
    <property type="entry name" value="FMN-dependent nitroreductase-like"/>
    <property type="match status" value="1"/>
</dbReference>
<dbReference type="Pfam" id="PF08659">
    <property type="entry name" value="KR"/>
    <property type="match status" value="1"/>
</dbReference>
<feature type="domain" description="Carrier" evidence="10">
    <location>
        <begin position="1"/>
        <end position="77"/>
    </location>
</feature>
<evidence type="ECO:0000256" key="3">
    <source>
        <dbReference type="ARBA" id="ARBA00004792"/>
    </source>
</evidence>
<dbReference type="InterPro" id="IPR018201">
    <property type="entry name" value="Ketoacyl_synth_AS"/>
</dbReference>
<feature type="compositionally biased region" description="Low complexity" evidence="9">
    <location>
        <begin position="83"/>
        <end position="97"/>
    </location>
</feature>
<feature type="region of interest" description="Disordered" evidence="9">
    <location>
        <begin position="4131"/>
        <end position="4161"/>
    </location>
</feature>
<proteinExistence type="predicted"/>
<evidence type="ECO:0000256" key="5">
    <source>
        <dbReference type="ARBA" id="ARBA00022490"/>
    </source>
</evidence>
<dbReference type="InterPro" id="IPR000415">
    <property type="entry name" value="Nitroreductase-like"/>
</dbReference>
<name>A0ABV5MKM9_9ACTN</name>
<dbReference type="InterPro" id="IPR029058">
    <property type="entry name" value="AB_hydrolase_fold"/>
</dbReference>
<comment type="pathway">
    <text evidence="3">Antibiotic biosynthesis.</text>
</comment>
<evidence type="ECO:0000256" key="4">
    <source>
        <dbReference type="ARBA" id="ARBA00022450"/>
    </source>
</evidence>
<sequence>MRTEDIPAAVLAILGPLLPPGAAPDLDTSLADRGLESLAATRLWFQLRTAFGVDIPVQWLGRCATVADLVARVQEEARPEPVAGPATSTEATGTAAAGERHEPFPLSDLQQAYLISKDPLLGDDPIGCHVYREFEVDDLDVPRLRAAWQRVVDRHDMLRAVLTDDGRQRVQERASAPEIAVQHGADVGATRDRLSHHRYEPGVWPMHTLAVTRPPTGPSTVHVSIDAILTDGHGLALMLDDLWACYADSAYRPAAPAVTVRECVLSLAAQRRGPEHRRHLDYWAERLAGLPGGPDLVRPAGPEPHGNRRTALTGKLDRAQWTVLNDLARRWEVSPTAVVLTLFAEAFGWHRAGRPFSVVLTTNDRTRLPGDAETVAGPFTSSLVLPLGDTLDRPLPQAVAAVHAQLWEALGHAAVSGVAALRAVRGRDRTAPTVELPVVFTSLLGTAQPARAATYALSQTTGVALDHQMWEEGGELHLRWDVATGRFAPGTLERLFATFVNALADLSLTEPELRGLNELQQAYFVPRSLGEAAPWDGCQVSHSFEVDDLDPARLESAWLRLVRAHDALRTVVTHDGVLAVGADTPSRRHIPVIDLTALPDPGAFLAELRDRTTGQAMPLGRGPQSEVFVTTDGSATAIVHLVTDLTVLDGRSIHFLVRELLRLYADPSAESVPAAPHAQYRSGRGNDPAAIEHWRARVAALAGGPALAKPATPVARLPHERLEGRLTGWRAIRARIERAGLHPDDILAAAFTEALAGSYPAPFSVPVVRWTDDTARYRPGEYTALSWVTRTDATLPLWEQAARFRAVLDEDTHADAVNGLTELRRRVMRERRGGHFDLPVVYTGILDLSEQPLPPGVRLGPWLTCTPDVSLDCIAIDDGDELRFYWDTVPAHFPPGQLTEMFERYRRLLAATADDSAVRRHRILYEWNDTDRPFPAEIPAHRLFERQAHRTPDAIALRWAGGTMTYRELNARANRIAHGLRARGVGPEVAVGISVPRGPAMVAAVFGVLKAGGFYVPLEPSLPAARAATILDDAAIGLVLVGADRQGWPVPAGVAAVHLETLDASEDDPEPVGGVDDTAYVIFTSGSTGKPKGVAVAHRPLLNLLDWCERTHGFGPADVGLCVTSLGFDLSVFDILGLLSYGASLYIADEREQRDPDVLLDVLLREPVTFWNSAPTTLNQLAPLFAGRRDAAGTDTLRLVYLSGDYTPLTLPDEVRALFGGARIVSLGGATEATVWSNWFDVGTIDPAWRSIPYGRPIANARYYVLDEAMEPCPVGVEGDLFVGGECLALGYYRQPELTGERFIADPFDVRPGGRLYRTGDRASFFPDGNICFLGRADGQVKIRGFRVELGEIEHRLRAHTEVKDAVVLARADRTGDRKLVAYVVPATATPPTVAALRRHAADGLPDYMVPNVVAFVDTFPATSNGKLDRDGLPWPVEPGSRHVFSTAGGAGTTPVAAQLPVDAVAAGDLTAELCEIFAELLGIGTLDPDEDIWNQGATSFTMVQVSGALRARHGRKVPVSALLADPTVRGIALALTGAPAEPPTERLTEPSTERLTEPSTEPSAGPEPIAAEPAAGFAPVAAQPAEPPAAPPRPGPVDFFSAADRDAFKRARWDLRTPDPAGVCVSLEPADVAGEHYDWRASRREFGARAVERRELSRLLGLLREVETDGRRRRLYPSAGDTYGVQAYVHVRPGGVAGVPEGLYYYHPVAHDLQLITARPELDRSVHFVYNRPVFDEAGFELYLFGRLDAVEPLYGADSERFLLLEAGYLGQLLLLGQTACGVGLCPIGNVALDAVRAGFGLDERYVYLQAFLGGSGTGVAAVAATGERPLFAPAEPPLGAAVDVPQRPTAEVAIVGLAGRFPGADSPEELWSNLSRGTRSLTAVPAHRYGQVVAGGADAGAIGGYLSDVDGFDSLLFHVSPVEAAGLDPQLRLLLHTVWECLERAGHTPGSLGSTGVFLGAMWQDHQQVGADRAGAGEAATVSATASDAANRVSHFFGFTGPSIAVDASCSSSLAALHLAAESLRRGECESAVVAAVNLLTHPYHGQLLRDLGLLAEGLPDGAFDATEAGWSPGEGVAAVLLRARADAGDDVLGIVETTRIGHFGGAGRFGTPQAEPLRRSLRDVLAAAAIDVEDIGYVECAGAGATLADAAEIEALSDVFAARRTPVPIGTVKPNIGHLEAAAGLSQLAKVLLQLRAAQIAPTILSSRPSRLISWSGAGVEPAGRLTPWPETGPPRRALINAVGATGSYGHVVIRAAQRPSEPSRVAAPQVVPLSAQTDAQLADLAGRLHRHLLARPADLTDIAYTLQVGRLPLGKRAVVRAGTTAELTAALGFLARGGRPPAVTTGTARPGGSASTAPDPYAAATDWLAGRPVDWAAYWPAGRARRIALPTYPFATDTYRLGAVPAPAPDRRRPGAPGPAEDYVLRVYAEISGIAVERLDTHVALEDYGLSSYLIAQLNARFAEDLGDVSKTLFFTHRDLAGVAAEIAPLVTGETPVSRTTTVVPRSEPDDDRIAVIGIAGRYPQADDLDEFWSNLLSERDVIGPVPADRRHVDGPRELMVGGFLADVAAFDPLFFGITPRDAALMDPQERLFLQVAWHTLESAGYPRTRLRERHHGRVGVFVGSMYNEYPFFGLASGGDGPAAGSAIAGIANRVSYFLDLNGPSMTVDTMCSSSLTAIHVAVASLQRGECEVALAGGVNLSLHTNKFVQLRDMRMASSDHRCRSFGAGGDGFVPGEGVGAVLLKPLSRARADGDRVLAVVLGSAVNHDGKTNGYTVPSPVAQGSVVLQAMRDAGVSADGIGYLEAHGTGTSLGDPIEIDGLGRAFAEAGLAAGSCAIGSVKSHIGHLEAAAGIAGLTKVVLQFRHGMLAPSRHAEQLNPNVDWSRSPLRVQREAAAWPAGVPRRAGISSFGAGGANAHLIVEAGDATPATPAGPPVAAGPQPVLLSARTADQLRQLAGRLAVHVEGLTDPSALADIAYTSRVGREALPERLAVLATSVAHLSQVLAAFAAGRVHRDVITRGGNGSGPAQQWVDGAAVDWTPAGGGRIVDLPHYPFARMHCWIGESAVDTPAVPLLARDWRPIDAPAPVRAASRDAAGTILCLHRDSQHDLVEAVAAELRPARVVRLVEGRDLTSPQTARTAVRRLLEREPAVTGLLDLCALSDDAGAERDGGPWLARLAVLQELVAARPKGGLRVLQTTSGLFDSPGAAPDLTGARLAGFVRSLGAEHPWVNATVVDLDRPAAADIVTAWRSAEPWGEACLRGGKWYRPCLVPVAEPAGPAWRPDPDRVYVVTGGTRGLGALVANQLVRWGARRLAVLGVRSLPPRHDWSRPDLHGPAVATVRHIQELERLGAQVMVYCGPLDRRAELGGFLDEVRTGLGAIAGVIHCAGQGSQGPAPFARLDLDGVRATLAPKGDGLDTLVDLTSGDRLDRFVLFSSVSSAAGRLAAGVTDYAAANAYLDYTAAARVRSGQPWFRAVNWPVWRETGGGTARPDAATVVGLDALSDADGLAVLERILTMPAAAVTLPCPAAAGGFDAEAVLRVNRTVPDEIRPADAAGTVDLGRAASPGQPPATHVDTLPVARPAPWLAGIFATSLAIPAGQLDHDATFSDLGVESVLLGELLVKIEAGLGQPLEPSLLLEHPTLNRLAAHLGATVAGAPVAGPAGSTPPAAPATAAADRVDGRIAVIGMACRLPGAPDLESFWRLLRQGGSAVTEVPASRWDVAELYRRERATGRSVSKWGGFVDGVEDFDPGYFGMTDDEAKNLDPAIRMTLEATAACLSDAGYTDDELRGRDVGIFMGARMSGYRRRIGTADAASGLGGDQNFIAARVAHQYDLRGPALVVDSACSSALVSVHLAIGSLLAGETPVALAGGVEVLLDEEPYLEFSHARALSPDGRCATFARDANGFVPGEGCGVLLLKPLAAAVRDGDRVHAVIEAVAVGNDGRTMGLTTPNPVAQGQVVRAALARAGRRAAEIGMVEAHGTATMIGDPIELRALTDVYREDTDRAGYCAIGSVKSNVGHLLSAAGVAGLLKLLLAIEHAEIPATLHCADPNPRFDFAASPFFPVTEPRAWPAGDRVGAVSAFGLGGTNAHLIAAAAPASSPARAPLPAPVFHRRRLWWDRPASSAAPEPEPLTTPKQHGNGGSRSRPRPLVASVLDLTFRPVTREAVS</sequence>
<dbReference type="Pfam" id="PF00668">
    <property type="entry name" value="Condensation"/>
    <property type="match status" value="1"/>
</dbReference>
<protein>
    <submittedName>
        <fullName evidence="12">Non-ribosomal peptide synthetase</fullName>
    </submittedName>
</protein>
<dbReference type="InterPro" id="IPR036736">
    <property type="entry name" value="ACP-like_sf"/>
</dbReference>
<dbReference type="SMART" id="SM00823">
    <property type="entry name" value="PKS_PP"/>
    <property type="match status" value="4"/>
</dbReference>
<evidence type="ECO:0000259" key="11">
    <source>
        <dbReference type="PROSITE" id="PS52004"/>
    </source>
</evidence>
<dbReference type="Pfam" id="PF13193">
    <property type="entry name" value="AMP-binding_C"/>
    <property type="match status" value="1"/>
</dbReference>
<dbReference type="Gene3D" id="3.30.559.10">
    <property type="entry name" value="Chloramphenicol acetyltransferase-like domain"/>
    <property type="match status" value="2"/>
</dbReference>
<dbReference type="EMBL" id="JBHMCA010000067">
    <property type="protein sequence ID" value="MFB9449417.1"/>
    <property type="molecule type" value="Genomic_DNA"/>
</dbReference>
<dbReference type="SMART" id="SM00822">
    <property type="entry name" value="PKS_KR"/>
    <property type="match status" value="1"/>
</dbReference>
<dbReference type="Gene3D" id="3.30.559.30">
    <property type="entry name" value="Nonribosomal peptide synthetase, condensation domain"/>
    <property type="match status" value="2"/>
</dbReference>
<feature type="domain" description="Carrier" evidence="10">
    <location>
        <begin position="1465"/>
        <end position="1540"/>
    </location>
</feature>
<dbReference type="Gene3D" id="3.30.300.30">
    <property type="match status" value="1"/>
</dbReference>
<dbReference type="PROSITE" id="PS52004">
    <property type="entry name" value="KS3_2"/>
    <property type="match status" value="3"/>
</dbReference>
<dbReference type="CDD" id="cd00833">
    <property type="entry name" value="PKS"/>
    <property type="match status" value="3"/>
</dbReference>
<dbReference type="PROSITE" id="PS50075">
    <property type="entry name" value="CARRIER"/>
    <property type="match status" value="3"/>
</dbReference>
<dbReference type="InterPro" id="IPR050091">
    <property type="entry name" value="PKS_NRPS_Biosynth_Enz"/>
</dbReference>
<dbReference type="CDD" id="cd05930">
    <property type="entry name" value="A_NRPS"/>
    <property type="match status" value="1"/>
</dbReference>
<dbReference type="CDD" id="cd08953">
    <property type="entry name" value="KR_2_SDR_x"/>
    <property type="match status" value="1"/>
</dbReference>
<feature type="domain" description="Carrier" evidence="10">
    <location>
        <begin position="3584"/>
        <end position="3661"/>
    </location>
</feature>
<dbReference type="InterPro" id="IPR054514">
    <property type="entry name" value="RhiE-like_linker"/>
</dbReference>
<dbReference type="InterPro" id="IPR020841">
    <property type="entry name" value="PKS_Beta-ketoAc_synthase_dom"/>
</dbReference>
<dbReference type="PROSITE" id="PS00606">
    <property type="entry name" value="KS3_1"/>
    <property type="match status" value="1"/>
</dbReference>
<dbReference type="Pfam" id="PF02801">
    <property type="entry name" value="Ketoacyl-synt_C"/>
    <property type="match status" value="3"/>
</dbReference>
<dbReference type="Gene3D" id="1.10.1200.10">
    <property type="entry name" value="ACP-like"/>
    <property type="match status" value="3"/>
</dbReference>
<keyword evidence="13" id="KW-1185">Reference proteome</keyword>
<dbReference type="PROSITE" id="PS00455">
    <property type="entry name" value="AMP_BINDING"/>
    <property type="match status" value="1"/>
</dbReference>
<dbReference type="Gene3D" id="3.40.109.10">
    <property type="entry name" value="NADH Oxidase"/>
    <property type="match status" value="1"/>
</dbReference>
<dbReference type="Gene3D" id="3.40.50.980">
    <property type="match status" value="2"/>
</dbReference>
<dbReference type="SUPFAM" id="SSF47336">
    <property type="entry name" value="ACP-like"/>
    <property type="match status" value="4"/>
</dbReference>
<dbReference type="InterPro" id="IPR013968">
    <property type="entry name" value="PKS_KR"/>
</dbReference>
<dbReference type="SUPFAM" id="SSF51735">
    <property type="entry name" value="NAD(P)-binding Rossmann-fold domains"/>
    <property type="match status" value="2"/>
</dbReference>
<comment type="cofactor">
    <cofactor evidence="1">
        <name>pantetheine 4'-phosphate</name>
        <dbReference type="ChEBI" id="CHEBI:47942"/>
    </cofactor>
</comment>
<feature type="domain" description="Ketosynthase family 3 (KS3)" evidence="11">
    <location>
        <begin position="2515"/>
        <end position="2928"/>
    </location>
</feature>
<dbReference type="Pfam" id="PF00501">
    <property type="entry name" value="AMP-binding"/>
    <property type="match status" value="1"/>
</dbReference>
<dbReference type="InterPro" id="IPR029479">
    <property type="entry name" value="Nitroreductase"/>
</dbReference>
<feature type="compositionally biased region" description="Pro residues" evidence="9">
    <location>
        <begin position="1586"/>
        <end position="1596"/>
    </location>
</feature>
<dbReference type="SMART" id="SM00825">
    <property type="entry name" value="PKS_KS"/>
    <property type="match status" value="3"/>
</dbReference>
<dbReference type="RefSeq" id="WP_246655583.1">
    <property type="nucleotide sequence ID" value="NZ_CP061913.1"/>
</dbReference>
<dbReference type="Gene3D" id="3.40.50.720">
    <property type="entry name" value="NAD(P)-binding Rossmann-like Domain"/>
    <property type="match status" value="1"/>
</dbReference>
<dbReference type="SUPFAM" id="SSF52777">
    <property type="entry name" value="CoA-dependent acyltransferases"/>
    <property type="match status" value="4"/>
</dbReference>
<dbReference type="InterPro" id="IPR016039">
    <property type="entry name" value="Thiolase-like"/>
</dbReference>
<dbReference type="SMART" id="SM01294">
    <property type="entry name" value="PKS_PP_betabranch"/>
    <property type="match status" value="1"/>
</dbReference>
<dbReference type="InterPro" id="IPR014031">
    <property type="entry name" value="Ketoacyl_synth_C"/>
</dbReference>
<comment type="subcellular location">
    <subcellularLocation>
        <location evidence="2">Cytoplasm</location>
    </subcellularLocation>
</comment>
<keyword evidence="5" id="KW-0963">Cytoplasm</keyword>
<dbReference type="InterPro" id="IPR020806">
    <property type="entry name" value="PKS_PP-bd"/>
</dbReference>
<evidence type="ECO:0000256" key="9">
    <source>
        <dbReference type="SAM" id="MobiDB-lite"/>
    </source>
</evidence>
<feature type="domain" description="Ketosynthase family 3 (KS3)" evidence="11">
    <location>
        <begin position="3687"/>
        <end position="4104"/>
    </location>
</feature>
<evidence type="ECO:0000256" key="6">
    <source>
        <dbReference type="ARBA" id="ARBA00022553"/>
    </source>
</evidence>
<dbReference type="SUPFAM" id="SSF53901">
    <property type="entry name" value="Thiolase-like"/>
    <property type="match status" value="3"/>
</dbReference>
<feature type="compositionally biased region" description="Basic and acidic residues" evidence="9">
    <location>
        <begin position="1544"/>
        <end position="1557"/>
    </location>
</feature>
<dbReference type="InterPro" id="IPR014030">
    <property type="entry name" value="Ketoacyl_synth_N"/>
</dbReference>
<reference evidence="12 13" key="1">
    <citation type="submission" date="2024-09" db="EMBL/GenBank/DDBJ databases">
        <authorList>
            <person name="Sun Q."/>
            <person name="Mori K."/>
        </authorList>
    </citation>
    <scope>NUCLEOTIDE SEQUENCE [LARGE SCALE GENOMIC DNA]</scope>
    <source>
        <strain evidence="12 13">JCM 3307</strain>
    </source>
</reference>
<dbReference type="PANTHER" id="PTHR43775:SF37">
    <property type="entry name" value="SI:DKEY-61P9.11"/>
    <property type="match status" value="1"/>
</dbReference>
<evidence type="ECO:0000313" key="13">
    <source>
        <dbReference type="Proteomes" id="UP001589608"/>
    </source>
</evidence>
<feature type="region of interest" description="Disordered" evidence="9">
    <location>
        <begin position="77"/>
        <end position="98"/>
    </location>
</feature>
<dbReference type="InterPro" id="IPR020845">
    <property type="entry name" value="AMP-binding_CS"/>
</dbReference>
<dbReference type="NCBIfam" id="TIGR01733">
    <property type="entry name" value="AA-adenyl-dom"/>
    <property type="match status" value="1"/>
</dbReference>
<dbReference type="InterPro" id="IPR010071">
    <property type="entry name" value="AA_adenyl_dom"/>
</dbReference>
<dbReference type="InterPro" id="IPR057326">
    <property type="entry name" value="KR_dom"/>
</dbReference>
<evidence type="ECO:0000259" key="10">
    <source>
        <dbReference type="PROSITE" id="PS50075"/>
    </source>
</evidence>
<dbReference type="SUPFAM" id="SSF56801">
    <property type="entry name" value="Acetyl-CoA synthetase-like"/>
    <property type="match status" value="1"/>
</dbReference>
<accession>A0ABV5MKM9</accession>
<dbReference type="InterPro" id="IPR023213">
    <property type="entry name" value="CAT-like_dom_sf"/>
</dbReference>
<evidence type="ECO:0000256" key="8">
    <source>
        <dbReference type="ARBA" id="ARBA00022737"/>
    </source>
</evidence>
<evidence type="ECO:0000313" key="12">
    <source>
        <dbReference type="EMBL" id="MFB9449417.1"/>
    </source>
</evidence>
<dbReference type="Pfam" id="PF00881">
    <property type="entry name" value="Nitroreductase"/>
    <property type="match status" value="1"/>
</dbReference>
<evidence type="ECO:0000256" key="7">
    <source>
        <dbReference type="ARBA" id="ARBA00022679"/>
    </source>
</evidence>
<feature type="region of interest" description="Disordered" evidence="9">
    <location>
        <begin position="1536"/>
        <end position="1601"/>
    </location>
</feature>